<feature type="transmembrane region" description="Helical" evidence="5">
    <location>
        <begin position="7"/>
        <end position="26"/>
    </location>
</feature>
<proteinExistence type="predicted"/>
<feature type="transmembrane region" description="Helical" evidence="5">
    <location>
        <begin position="156"/>
        <end position="178"/>
    </location>
</feature>
<dbReference type="PANTHER" id="PTHR32322:SF14">
    <property type="entry name" value="PROTEIN PAGO"/>
    <property type="match status" value="1"/>
</dbReference>
<feature type="transmembrane region" description="Helical" evidence="5">
    <location>
        <begin position="251"/>
        <end position="268"/>
    </location>
</feature>
<comment type="caution">
    <text evidence="7">The sequence shown here is derived from an EMBL/GenBank/DDBJ whole genome shotgun (WGS) entry which is preliminary data.</text>
</comment>
<evidence type="ECO:0000256" key="3">
    <source>
        <dbReference type="ARBA" id="ARBA00022989"/>
    </source>
</evidence>
<feature type="transmembrane region" description="Helical" evidence="5">
    <location>
        <begin position="32"/>
        <end position="56"/>
    </location>
</feature>
<feature type="transmembrane region" description="Helical" evidence="5">
    <location>
        <begin position="190"/>
        <end position="209"/>
    </location>
</feature>
<dbReference type="Gene3D" id="1.10.3730.20">
    <property type="match status" value="1"/>
</dbReference>
<dbReference type="SUPFAM" id="SSF103481">
    <property type="entry name" value="Multidrug resistance efflux transporter EmrE"/>
    <property type="match status" value="2"/>
</dbReference>
<keyword evidence="8" id="KW-1185">Reference proteome</keyword>
<accession>A0ABT3IPG4</accession>
<evidence type="ECO:0000256" key="5">
    <source>
        <dbReference type="SAM" id="Phobius"/>
    </source>
</evidence>
<evidence type="ECO:0000259" key="6">
    <source>
        <dbReference type="Pfam" id="PF00892"/>
    </source>
</evidence>
<dbReference type="InterPro" id="IPR037185">
    <property type="entry name" value="EmrE-like"/>
</dbReference>
<evidence type="ECO:0000256" key="2">
    <source>
        <dbReference type="ARBA" id="ARBA00022692"/>
    </source>
</evidence>
<dbReference type="InterPro" id="IPR000620">
    <property type="entry name" value="EamA_dom"/>
</dbReference>
<dbReference type="Pfam" id="PF00892">
    <property type="entry name" value="EamA"/>
    <property type="match status" value="2"/>
</dbReference>
<dbReference type="InterPro" id="IPR050638">
    <property type="entry name" value="AA-Vitamin_Transporters"/>
</dbReference>
<feature type="transmembrane region" description="Helical" evidence="5">
    <location>
        <begin position="95"/>
        <end position="116"/>
    </location>
</feature>
<dbReference type="EMBL" id="JAPDNS010000002">
    <property type="protein sequence ID" value="MCW3485855.1"/>
    <property type="molecule type" value="Genomic_DNA"/>
</dbReference>
<protein>
    <submittedName>
        <fullName evidence="7">EamA family transporter</fullName>
    </submittedName>
</protein>
<feature type="transmembrane region" description="Helical" evidence="5">
    <location>
        <begin position="123"/>
        <end position="144"/>
    </location>
</feature>
<name>A0ABT3IPG4_9BACT</name>
<gene>
    <name evidence="7" type="ORF">OL497_18260</name>
</gene>
<feature type="domain" description="EamA" evidence="6">
    <location>
        <begin position="8"/>
        <end position="140"/>
    </location>
</feature>
<feature type="transmembrane region" description="Helical" evidence="5">
    <location>
        <begin position="221"/>
        <end position="239"/>
    </location>
</feature>
<feature type="domain" description="EamA" evidence="6">
    <location>
        <begin position="154"/>
        <end position="291"/>
    </location>
</feature>
<comment type="subcellular location">
    <subcellularLocation>
        <location evidence="1">Membrane</location>
        <topology evidence="1">Multi-pass membrane protein</topology>
    </subcellularLocation>
</comment>
<sequence length="307" mass="33662">MRKSHTNAYIALAIVSIFWGTTYLASSVGVRYIHGMMLAGLRQSSAGFLIIGFFLLKGHKLPEKIVLSKLFVIGLLMLCGSNGLFTWAMQYIPSGLGAIIAATVPIWITLFSYFLVQRTRLSLQLIIGMILGFGGVAGIFYNYLSSLVNPDFQFGIFLSFCACIFWALGSVLTAKWALNVNYLYGAGFQMFFSGVVMLIIATLFMGQHLDAGSFTIELWESLLYLVLVGSVLSYSAYVFALNNLPPAQASVYAYINPIVAVLLGWLLLHEKLTWLMGLCSLVTVGGVFLVNNAFNKSKQAYLAAAKQ</sequence>
<keyword evidence="2 5" id="KW-0812">Transmembrane</keyword>
<evidence type="ECO:0000313" key="7">
    <source>
        <dbReference type="EMBL" id="MCW3485855.1"/>
    </source>
</evidence>
<keyword evidence="4 5" id="KW-0472">Membrane</keyword>
<dbReference type="Proteomes" id="UP001207742">
    <property type="component" value="Unassembled WGS sequence"/>
</dbReference>
<evidence type="ECO:0000256" key="4">
    <source>
        <dbReference type="ARBA" id="ARBA00023136"/>
    </source>
</evidence>
<feature type="transmembrane region" description="Helical" evidence="5">
    <location>
        <begin position="68"/>
        <end position="89"/>
    </location>
</feature>
<reference evidence="7 8" key="1">
    <citation type="submission" date="2022-10" db="EMBL/GenBank/DDBJ databases">
        <title>Chitinophaga nivalis PC15 sp. nov., isolated from Pyeongchang county, South Korea.</title>
        <authorList>
            <person name="Trinh H.N."/>
        </authorList>
    </citation>
    <scope>NUCLEOTIDE SEQUENCE [LARGE SCALE GENOMIC DNA]</scope>
    <source>
        <strain evidence="7 8">PC14</strain>
    </source>
</reference>
<dbReference type="PANTHER" id="PTHR32322">
    <property type="entry name" value="INNER MEMBRANE TRANSPORTER"/>
    <property type="match status" value="1"/>
</dbReference>
<organism evidence="7 8">
    <name type="scientific">Chitinophaga nivalis</name>
    <dbReference type="NCBI Taxonomy" id="2991709"/>
    <lineage>
        <taxon>Bacteria</taxon>
        <taxon>Pseudomonadati</taxon>
        <taxon>Bacteroidota</taxon>
        <taxon>Chitinophagia</taxon>
        <taxon>Chitinophagales</taxon>
        <taxon>Chitinophagaceae</taxon>
        <taxon>Chitinophaga</taxon>
    </lineage>
</organism>
<dbReference type="RefSeq" id="WP_264732673.1">
    <property type="nucleotide sequence ID" value="NZ_JAPDNR010000001.1"/>
</dbReference>
<keyword evidence="3 5" id="KW-1133">Transmembrane helix</keyword>
<evidence type="ECO:0000313" key="8">
    <source>
        <dbReference type="Proteomes" id="UP001207742"/>
    </source>
</evidence>
<evidence type="ECO:0000256" key="1">
    <source>
        <dbReference type="ARBA" id="ARBA00004141"/>
    </source>
</evidence>
<feature type="transmembrane region" description="Helical" evidence="5">
    <location>
        <begin position="274"/>
        <end position="294"/>
    </location>
</feature>